<accession>A0A0E9WG87</accession>
<reference evidence="1" key="1">
    <citation type="submission" date="2014-11" db="EMBL/GenBank/DDBJ databases">
        <authorList>
            <person name="Amaro Gonzalez C."/>
        </authorList>
    </citation>
    <scope>NUCLEOTIDE SEQUENCE</scope>
</reference>
<sequence>MIARCSVQYTLRRFQVVGSFSKFNNPSHPFAK</sequence>
<dbReference type="AlphaFoldDB" id="A0A0E9WG87"/>
<organism evidence="1">
    <name type="scientific">Anguilla anguilla</name>
    <name type="common">European freshwater eel</name>
    <name type="synonym">Muraena anguilla</name>
    <dbReference type="NCBI Taxonomy" id="7936"/>
    <lineage>
        <taxon>Eukaryota</taxon>
        <taxon>Metazoa</taxon>
        <taxon>Chordata</taxon>
        <taxon>Craniata</taxon>
        <taxon>Vertebrata</taxon>
        <taxon>Euteleostomi</taxon>
        <taxon>Actinopterygii</taxon>
        <taxon>Neopterygii</taxon>
        <taxon>Teleostei</taxon>
        <taxon>Anguilliformes</taxon>
        <taxon>Anguillidae</taxon>
        <taxon>Anguilla</taxon>
    </lineage>
</organism>
<evidence type="ECO:0000313" key="1">
    <source>
        <dbReference type="EMBL" id="JAH89399.1"/>
    </source>
</evidence>
<dbReference type="EMBL" id="GBXM01019178">
    <property type="protein sequence ID" value="JAH89399.1"/>
    <property type="molecule type" value="Transcribed_RNA"/>
</dbReference>
<reference evidence="1" key="2">
    <citation type="journal article" date="2015" name="Fish Shellfish Immunol.">
        <title>Early steps in the European eel (Anguilla anguilla)-Vibrio vulnificus interaction in the gills: Role of the RtxA13 toxin.</title>
        <authorList>
            <person name="Callol A."/>
            <person name="Pajuelo D."/>
            <person name="Ebbesson L."/>
            <person name="Teles M."/>
            <person name="MacKenzie S."/>
            <person name="Amaro C."/>
        </authorList>
    </citation>
    <scope>NUCLEOTIDE SEQUENCE</scope>
</reference>
<protein>
    <submittedName>
        <fullName evidence="1">Uncharacterized protein</fullName>
    </submittedName>
</protein>
<proteinExistence type="predicted"/>
<name>A0A0E9WG87_ANGAN</name>